<reference evidence="4 5" key="1">
    <citation type="submission" date="2016-03" db="EMBL/GenBank/DDBJ databases">
        <title>Acinetobacter genomospecies 28 strain ANC 4149.</title>
        <authorList>
            <person name="Radolfova-Krizova L."/>
            <person name="Nemec A."/>
        </authorList>
    </citation>
    <scope>NUCLEOTIDE SEQUENCE [LARGE SCALE GENOMIC DNA]</scope>
    <source>
        <strain evidence="4 5">ANC 4149</strain>
    </source>
</reference>
<accession>A0A151XYG5</accession>
<dbReference type="PANTHER" id="PTHR30093:SF34">
    <property type="entry name" value="PREPILIN PEPTIDASE-DEPENDENT PROTEIN D"/>
    <property type="match status" value="1"/>
</dbReference>
<dbReference type="InterPro" id="IPR012902">
    <property type="entry name" value="N_methyl_site"/>
</dbReference>
<dbReference type="PANTHER" id="PTHR30093">
    <property type="entry name" value="GENERAL SECRETION PATHWAY PROTEIN G"/>
    <property type="match status" value="1"/>
</dbReference>
<keyword evidence="3" id="KW-1133">Transmembrane helix</keyword>
<evidence type="ECO:0000313" key="4">
    <source>
        <dbReference type="EMBL" id="KYQ70883.1"/>
    </source>
</evidence>
<name>A0A151XYG5_9GAMM</name>
<dbReference type="AlphaFoldDB" id="A0A151XYG5"/>
<dbReference type="NCBIfam" id="TIGR02532">
    <property type="entry name" value="IV_pilin_GFxxxE"/>
    <property type="match status" value="1"/>
</dbReference>
<protein>
    <recommendedName>
        <fullName evidence="6">Prepilin-type N-terminal cleavage/methylation domain-containing protein</fullName>
    </recommendedName>
</protein>
<keyword evidence="3" id="KW-0472">Membrane</keyword>
<dbReference type="OrthoDB" id="115249at2"/>
<organism evidence="4 5">
    <name type="scientific">Acinetobacter pragensis</name>
    <dbReference type="NCBI Taxonomy" id="1806892"/>
    <lineage>
        <taxon>Bacteria</taxon>
        <taxon>Pseudomonadati</taxon>
        <taxon>Pseudomonadota</taxon>
        <taxon>Gammaproteobacteria</taxon>
        <taxon>Moraxellales</taxon>
        <taxon>Moraxellaceae</taxon>
        <taxon>Acinetobacter</taxon>
    </lineage>
</organism>
<dbReference type="STRING" id="1806892.AZH43_17025"/>
<keyword evidence="3" id="KW-0812">Transmembrane</keyword>
<dbReference type="RefSeq" id="WP_067671280.1">
    <property type="nucleotide sequence ID" value="NZ_CBCSIK010000004.1"/>
</dbReference>
<evidence type="ECO:0000256" key="2">
    <source>
        <dbReference type="ARBA" id="ARBA00022481"/>
    </source>
</evidence>
<proteinExistence type="inferred from homology"/>
<dbReference type="Proteomes" id="UP000076276">
    <property type="component" value="Unassembled WGS sequence"/>
</dbReference>
<evidence type="ECO:0008006" key="6">
    <source>
        <dbReference type="Google" id="ProtNLM"/>
    </source>
</evidence>
<dbReference type="PROSITE" id="PS00409">
    <property type="entry name" value="PROKAR_NTER_METHYL"/>
    <property type="match status" value="1"/>
</dbReference>
<dbReference type="Pfam" id="PF07963">
    <property type="entry name" value="N_methyl"/>
    <property type="match status" value="1"/>
</dbReference>
<gene>
    <name evidence="4" type="ORF">AZH43_17025</name>
</gene>
<evidence type="ECO:0000256" key="1">
    <source>
        <dbReference type="ARBA" id="ARBA00005233"/>
    </source>
</evidence>
<dbReference type="Gene3D" id="3.30.700.10">
    <property type="entry name" value="Glycoprotein, Type 4 Pilin"/>
    <property type="match status" value="1"/>
</dbReference>
<keyword evidence="2" id="KW-0488">Methylation</keyword>
<comment type="caution">
    <text evidence="4">The sequence shown here is derived from an EMBL/GenBank/DDBJ whole genome shotgun (WGS) entry which is preliminary data.</text>
</comment>
<evidence type="ECO:0000256" key="3">
    <source>
        <dbReference type="SAM" id="Phobius"/>
    </source>
</evidence>
<feature type="transmembrane region" description="Helical" evidence="3">
    <location>
        <begin position="12"/>
        <end position="30"/>
    </location>
</feature>
<keyword evidence="5" id="KW-1185">Reference proteome</keyword>
<sequence>MQKYSGFTLIELMIVVAILGVLIAIALPVYHHQAATASTKACMYEAKSYSNSVAYALYDQDYSTNPIAPVIKACETITDASGWTLDTMQKVIATAKLPSKAKIECNLPEGVPCKALP</sequence>
<dbReference type="InterPro" id="IPR045584">
    <property type="entry name" value="Pilin-like"/>
</dbReference>
<dbReference type="EMBL" id="LUAW01000040">
    <property type="protein sequence ID" value="KYQ70883.1"/>
    <property type="molecule type" value="Genomic_DNA"/>
</dbReference>
<dbReference type="SUPFAM" id="SSF54523">
    <property type="entry name" value="Pili subunits"/>
    <property type="match status" value="1"/>
</dbReference>
<evidence type="ECO:0000313" key="5">
    <source>
        <dbReference type="Proteomes" id="UP000076276"/>
    </source>
</evidence>
<comment type="similarity">
    <text evidence="1">Belongs to the N-Me-Phe pilin family.</text>
</comment>